<dbReference type="InterPro" id="IPR057335">
    <property type="entry name" value="Beta-barrel_SelB"/>
</dbReference>
<dbReference type="AlphaFoldDB" id="A0A0R2T229"/>
<keyword evidence="4" id="KW-0547">Nucleotide-binding</keyword>
<keyword evidence="6" id="KW-0342">GTP-binding</keyword>
<dbReference type="GO" id="GO:0001514">
    <property type="term" value="P:selenocysteine incorporation"/>
    <property type="evidence" value="ECO:0007669"/>
    <property type="project" value="InterPro"/>
</dbReference>
<dbReference type="InterPro" id="IPR000795">
    <property type="entry name" value="T_Tr_GTP-bd_dom"/>
</dbReference>
<dbReference type="GO" id="GO:0003746">
    <property type="term" value="F:translation elongation factor activity"/>
    <property type="evidence" value="ECO:0007669"/>
    <property type="project" value="InterPro"/>
</dbReference>
<dbReference type="GO" id="GO:0003723">
    <property type="term" value="F:RNA binding"/>
    <property type="evidence" value="ECO:0007669"/>
    <property type="project" value="InterPro"/>
</dbReference>
<evidence type="ECO:0000313" key="11">
    <source>
        <dbReference type="Proteomes" id="UP000051242"/>
    </source>
</evidence>
<evidence type="ECO:0000313" key="10">
    <source>
        <dbReference type="EMBL" id="KRO81365.1"/>
    </source>
</evidence>
<evidence type="ECO:0000256" key="7">
    <source>
        <dbReference type="ARBA" id="ARBA00025526"/>
    </source>
</evidence>
<dbReference type="GO" id="GO:0005525">
    <property type="term" value="F:GTP binding"/>
    <property type="evidence" value="ECO:0007669"/>
    <property type="project" value="UniProtKB-KW"/>
</dbReference>
<dbReference type="Pfam" id="PF25461">
    <property type="entry name" value="Beta-barrel_SelB"/>
    <property type="match status" value="1"/>
</dbReference>
<dbReference type="PRINTS" id="PR00315">
    <property type="entry name" value="ELONGATNFCT"/>
</dbReference>
<dbReference type="CDD" id="cd04171">
    <property type="entry name" value="SelB"/>
    <property type="match status" value="1"/>
</dbReference>
<dbReference type="Gene3D" id="1.10.10.2770">
    <property type="match status" value="1"/>
</dbReference>
<dbReference type="PANTHER" id="PTHR43721:SF11">
    <property type="entry name" value="SELENOCYSTEINE-SPECIFIC ELONGATION FACTOR"/>
    <property type="match status" value="1"/>
</dbReference>
<keyword evidence="5" id="KW-0648">Protein biosynthesis</keyword>
<organism evidence="10 11">
    <name type="scientific">OM182 bacterium BACL3 MAG-120619-bin3</name>
    <dbReference type="NCBI Taxonomy" id="1655593"/>
    <lineage>
        <taxon>Bacteria</taxon>
        <taxon>Pseudomonadati</taxon>
        <taxon>Pseudomonadota</taxon>
        <taxon>Gammaproteobacteria</taxon>
        <taxon>OMG group</taxon>
        <taxon>OM182 clade</taxon>
    </lineage>
</organism>
<comment type="function">
    <text evidence="7">Translation factor necessary for the incorporation of selenocysteine into proteins. It probably replaces EF-Tu for the insertion of selenocysteine directed by the UGA codon. SelB binds GTP and GDP.</text>
</comment>
<dbReference type="Proteomes" id="UP000051242">
    <property type="component" value="Unassembled WGS sequence"/>
</dbReference>
<proteinExistence type="predicted"/>
<dbReference type="GO" id="GO:0003924">
    <property type="term" value="F:GTPase activity"/>
    <property type="evidence" value="ECO:0007669"/>
    <property type="project" value="InterPro"/>
</dbReference>
<dbReference type="InterPro" id="IPR004535">
    <property type="entry name" value="Transl_elong_SelB"/>
</dbReference>
<keyword evidence="3" id="KW-0963">Cytoplasm</keyword>
<dbReference type="InterPro" id="IPR009001">
    <property type="entry name" value="Transl_elong_EF1A/Init_IF2_C"/>
</dbReference>
<evidence type="ECO:0000256" key="1">
    <source>
        <dbReference type="ARBA" id="ARBA00004496"/>
    </source>
</evidence>
<evidence type="ECO:0000256" key="6">
    <source>
        <dbReference type="ARBA" id="ARBA00023134"/>
    </source>
</evidence>
<dbReference type="InterPro" id="IPR004161">
    <property type="entry name" value="EFTu-like_2"/>
</dbReference>
<dbReference type="GO" id="GO:0005737">
    <property type="term" value="C:cytoplasm"/>
    <property type="evidence" value="ECO:0007669"/>
    <property type="project" value="UniProtKB-SubCell"/>
</dbReference>
<comment type="caution">
    <text evidence="10">The sequence shown here is derived from an EMBL/GenBank/DDBJ whole genome shotgun (WGS) entry which is preliminary data.</text>
</comment>
<evidence type="ECO:0000256" key="2">
    <source>
        <dbReference type="ARBA" id="ARBA00015953"/>
    </source>
</evidence>
<dbReference type="Pfam" id="PF03144">
    <property type="entry name" value="GTP_EFTU_D2"/>
    <property type="match status" value="1"/>
</dbReference>
<protein>
    <recommendedName>
        <fullName evidence="2">Selenocysteine-specific elongation factor</fullName>
    </recommendedName>
    <alternativeName>
        <fullName evidence="8">SelB translation factor</fullName>
    </alternativeName>
</protein>
<dbReference type="SUPFAM" id="SSF50447">
    <property type="entry name" value="Translation proteins"/>
    <property type="match status" value="1"/>
</dbReference>
<dbReference type="Gene3D" id="3.40.50.300">
    <property type="entry name" value="P-loop containing nucleotide triphosphate hydrolases"/>
    <property type="match status" value="1"/>
</dbReference>
<reference evidence="10 11" key="1">
    <citation type="submission" date="2015-10" db="EMBL/GenBank/DDBJ databases">
        <title>Metagenome-Assembled Genomes uncover a global brackish microbiome.</title>
        <authorList>
            <person name="Hugerth L.W."/>
            <person name="Larsson J."/>
            <person name="Alneberg J."/>
            <person name="Lindh M.V."/>
            <person name="Legrand C."/>
            <person name="Pinhassi J."/>
            <person name="Andersson A.F."/>
        </authorList>
    </citation>
    <scope>NUCLEOTIDE SEQUENCE [LARGE SCALE GENOMIC DNA]</scope>
    <source>
        <strain evidence="10">BACL22 MAG-120619-bin3</strain>
    </source>
</reference>
<evidence type="ECO:0000256" key="4">
    <source>
        <dbReference type="ARBA" id="ARBA00022741"/>
    </source>
</evidence>
<dbReference type="NCBIfam" id="TIGR00475">
    <property type="entry name" value="selB"/>
    <property type="match status" value="1"/>
</dbReference>
<sequence length="649" mass="69593">MNAVNSPRQFLVIATAGHVDHGKTSLVQQLTGTDTDTLAEEKARGLTINTGFAYRHSGGESQSATTLGFVDVPGHSDFINNMLAGVSAVNAALLVIAVDDGIMPQTREHLAILDLLGIAKGAIALTKIDHCSPERLFAVEAEVAALLARTSLSAAPLFRIDNLSGAGVPELTAHLNALAFQQRINNDSLDQHPRFSVDRSFTAKGIGTIVTGTLAAGRIKQGDLLVHCSTGEQVRVRGIRIDRNECETLSAGQRAALSVSIGHDDIARGDWLGAAKRSVIRIDTHLTLLDSAAPLKSGVDYHLHIGAAHRLARVRKLDENASLYQLSLDEPIACHWGDRFILRDPAAKFSLGGGKVIDTEVPKRGRASPERLALLRAYQNESRAAIEAALAVTPYGIALEQFALVRNLAPAAIDACLEQARQQSPAPIEVPIDGARFPRLFGAPVADSLTVRLTDVLQNFHAEQPSEAGLLESAIARALQPSVPAPVLAGFIATLLSKGSLRREGGFVALATHRAQVSKERQEFDIKIAPLLARGGITPPRTREIVDATGIPLKAVERILQHCARSGIVVKIADNRFYTPATLAKLAATANELMTASEGHGFSVIDFRDKTGIGRNLCIEVLEHFDGCGYTLRKENVRVIRKPWSDVTA</sequence>
<dbReference type="InterPro" id="IPR009000">
    <property type="entry name" value="Transl_B-barrel_sf"/>
</dbReference>
<dbReference type="Pfam" id="PF09106">
    <property type="entry name" value="WHD_2nd_SelB"/>
    <property type="match status" value="1"/>
</dbReference>
<dbReference type="Pfam" id="PF00009">
    <property type="entry name" value="GTP_EFTU"/>
    <property type="match status" value="1"/>
</dbReference>
<comment type="subcellular location">
    <subcellularLocation>
        <location evidence="1">Cytoplasm</location>
    </subcellularLocation>
</comment>
<dbReference type="InterPro" id="IPR036388">
    <property type="entry name" value="WH-like_DNA-bd_sf"/>
</dbReference>
<evidence type="ECO:0000256" key="5">
    <source>
        <dbReference type="ARBA" id="ARBA00022917"/>
    </source>
</evidence>
<accession>A0A0R2T229</accession>
<dbReference type="InterPro" id="IPR050055">
    <property type="entry name" value="EF-Tu_GTPase"/>
</dbReference>
<dbReference type="EMBL" id="LICD01000080">
    <property type="protein sequence ID" value="KRO81365.1"/>
    <property type="molecule type" value="Genomic_DNA"/>
</dbReference>
<dbReference type="Pfam" id="PF09107">
    <property type="entry name" value="WHD_3rd_SelB"/>
    <property type="match status" value="1"/>
</dbReference>
<feature type="domain" description="Tr-type G" evidence="9">
    <location>
        <begin position="8"/>
        <end position="183"/>
    </location>
</feature>
<dbReference type="PANTHER" id="PTHR43721">
    <property type="entry name" value="ELONGATION FACTOR TU-RELATED"/>
    <property type="match status" value="1"/>
</dbReference>
<gene>
    <name evidence="10" type="ORF">ABR85_02730</name>
</gene>
<evidence type="ECO:0000259" key="9">
    <source>
        <dbReference type="PROSITE" id="PS51722"/>
    </source>
</evidence>
<dbReference type="PROSITE" id="PS51722">
    <property type="entry name" value="G_TR_2"/>
    <property type="match status" value="1"/>
</dbReference>
<dbReference type="SUPFAM" id="SSF50465">
    <property type="entry name" value="EF-Tu/eEF-1alpha/eIF2-gamma C-terminal domain"/>
    <property type="match status" value="1"/>
</dbReference>
<dbReference type="InterPro" id="IPR015190">
    <property type="entry name" value="Elong_fac_SelB-wing-hlx_typ-2"/>
</dbReference>
<name>A0A0R2T229_9GAMM</name>
<dbReference type="InterPro" id="IPR036390">
    <property type="entry name" value="WH_DNA-bd_sf"/>
</dbReference>
<dbReference type="Gene3D" id="2.40.30.10">
    <property type="entry name" value="Translation factors"/>
    <property type="match status" value="1"/>
</dbReference>
<dbReference type="SUPFAM" id="SSF52540">
    <property type="entry name" value="P-loop containing nucleoside triphosphate hydrolases"/>
    <property type="match status" value="1"/>
</dbReference>
<dbReference type="SUPFAM" id="SSF46785">
    <property type="entry name" value="Winged helix' DNA-binding domain"/>
    <property type="match status" value="3"/>
</dbReference>
<dbReference type="InterPro" id="IPR027417">
    <property type="entry name" value="P-loop_NTPase"/>
</dbReference>
<dbReference type="Gene3D" id="1.10.10.10">
    <property type="entry name" value="Winged helix-like DNA-binding domain superfamily/Winged helix DNA-binding domain"/>
    <property type="match status" value="1"/>
</dbReference>
<dbReference type="InterPro" id="IPR015191">
    <property type="entry name" value="SelB_WHD4"/>
</dbReference>
<evidence type="ECO:0000256" key="8">
    <source>
        <dbReference type="ARBA" id="ARBA00031615"/>
    </source>
</evidence>
<evidence type="ECO:0000256" key="3">
    <source>
        <dbReference type="ARBA" id="ARBA00022490"/>
    </source>
</evidence>